<dbReference type="AlphaFoldDB" id="A0A8X6XCX7"/>
<proteinExistence type="predicted"/>
<keyword evidence="2" id="KW-1185">Reference proteome</keyword>
<name>A0A8X6XCX7_9ARAC</name>
<protein>
    <submittedName>
        <fullName evidence="1">Uncharacterized protein</fullName>
    </submittedName>
</protein>
<gene>
    <name evidence="1" type="ORF">TNIN_191591</name>
</gene>
<accession>A0A8X6XCX7</accession>
<organism evidence="1 2">
    <name type="scientific">Trichonephila inaurata madagascariensis</name>
    <dbReference type="NCBI Taxonomy" id="2747483"/>
    <lineage>
        <taxon>Eukaryota</taxon>
        <taxon>Metazoa</taxon>
        <taxon>Ecdysozoa</taxon>
        <taxon>Arthropoda</taxon>
        <taxon>Chelicerata</taxon>
        <taxon>Arachnida</taxon>
        <taxon>Araneae</taxon>
        <taxon>Araneomorphae</taxon>
        <taxon>Entelegynae</taxon>
        <taxon>Araneoidea</taxon>
        <taxon>Nephilidae</taxon>
        <taxon>Trichonephila</taxon>
        <taxon>Trichonephila inaurata</taxon>
    </lineage>
</organism>
<dbReference type="EMBL" id="BMAV01008100">
    <property type="protein sequence ID" value="GFY51458.1"/>
    <property type="molecule type" value="Genomic_DNA"/>
</dbReference>
<comment type="caution">
    <text evidence="1">The sequence shown here is derived from an EMBL/GenBank/DDBJ whole genome shotgun (WGS) entry which is preliminary data.</text>
</comment>
<dbReference type="OrthoDB" id="10570095at2759"/>
<evidence type="ECO:0000313" key="1">
    <source>
        <dbReference type="EMBL" id="GFY51458.1"/>
    </source>
</evidence>
<dbReference type="Proteomes" id="UP000886998">
    <property type="component" value="Unassembled WGS sequence"/>
</dbReference>
<evidence type="ECO:0000313" key="2">
    <source>
        <dbReference type="Proteomes" id="UP000886998"/>
    </source>
</evidence>
<sequence length="74" mass="7947">MSLPVFAVGSATGCRCLPVFNVADGSATDSRFMPLMLLFLTQDMLSEGHCLPFIALDAVFWTSVLACCDDVTAR</sequence>
<reference evidence="1" key="1">
    <citation type="submission" date="2020-08" db="EMBL/GenBank/DDBJ databases">
        <title>Multicomponent nature underlies the extraordinary mechanical properties of spider dragline silk.</title>
        <authorList>
            <person name="Kono N."/>
            <person name="Nakamura H."/>
            <person name="Mori M."/>
            <person name="Yoshida Y."/>
            <person name="Ohtoshi R."/>
            <person name="Malay A.D."/>
            <person name="Moran D.A.P."/>
            <person name="Tomita M."/>
            <person name="Numata K."/>
            <person name="Arakawa K."/>
        </authorList>
    </citation>
    <scope>NUCLEOTIDE SEQUENCE</scope>
</reference>